<dbReference type="PROSITE" id="PS00107">
    <property type="entry name" value="PROTEIN_KINASE_ATP"/>
    <property type="match status" value="1"/>
</dbReference>
<reference evidence="4" key="1">
    <citation type="submission" date="2022-11" db="UniProtKB">
        <authorList>
            <consortium name="WormBaseParasite"/>
        </authorList>
    </citation>
    <scope>IDENTIFICATION</scope>
</reference>
<dbReference type="GO" id="GO:0004672">
    <property type="term" value="F:protein kinase activity"/>
    <property type="evidence" value="ECO:0007669"/>
    <property type="project" value="InterPro"/>
</dbReference>
<dbReference type="AlphaFoldDB" id="A0A915I487"/>
<keyword evidence="1" id="KW-0067">ATP-binding</keyword>
<organism evidence="3 4">
    <name type="scientific">Romanomermis culicivorax</name>
    <name type="common">Nematode worm</name>
    <dbReference type="NCBI Taxonomy" id="13658"/>
    <lineage>
        <taxon>Eukaryota</taxon>
        <taxon>Metazoa</taxon>
        <taxon>Ecdysozoa</taxon>
        <taxon>Nematoda</taxon>
        <taxon>Enoplea</taxon>
        <taxon>Dorylaimia</taxon>
        <taxon>Mermithida</taxon>
        <taxon>Mermithoidea</taxon>
        <taxon>Mermithidae</taxon>
        <taxon>Romanomermis</taxon>
    </lineage>
</organism>
<dbReference type="SUPFAM" id="SSF56112">
    <property type="entry name" value="Protein kinase-like (PK-like)"/>
    <property type="match status" value="1"/>
</dbReference>
<name>A0A915I487_ROMCU</name>
<dbReference type="GO" id="GO:0005524">
    <property type="term" value="F:ATP binding"/>
    <property type="evidence" value="ECO:0007669"/>
    <property type="project" value="UniProtKB-UniRule"/>
</dbReference>
<dbReference type="Proteomes" id="UP000887565">
    <property type="component" value="Unplaced"/>
</dbReference>
<evidence type="ECO:0000313" key="3">
    <source>
        <dbReference type="Proteomes" id="UP000887565"/>
    </source>
</evidence>
<dbReference type="InterPro" id="IPR000719">
    <property type="entry name" value="Prot_kinase_dom"/>
</dbReference>
<evidence type="ECO:0000313" key="4">
    <source>
        <dbReference type="WBParaSite" id="nRc.2.0.1.t08561-RA"/>
    </source>
</evidence>
<protein>
    <submittedName>
        <fullName evidence="4">Protein kinase domain-containing protein</fullName>
    </submittedName>
</protein>
<sequence>MTSILARIFSRTKKRTSSSGSGTEEAPPCLNINDVLKDRFVIKSIIGFGSFGEIYKVYDRKLSIHAALKSELKSTKREKRREQLPVELAVLKCMQGDSRVP</sequence>
<accession>A0A915I487</accession>
<keyword evidence="1" id="KW-0547">Nucleotide-binding</keyword>
<evidence type="ECO:0000256" key="1">
    <source>
        <dbReference type="PROSITE-ProRule" id="PRU10141"/>
    </source>
</evidence>
<evidence type="ECO:0000259" key="2">
    <source>
        <dbReference type="PROSITE" id="PS50011"/>
    </source>
</evidence>
<feature type="binding site" evidence="1">
    <location>
        <position position="69"/>
    </location>
    <ligand>
        <name>ATP</name>
        <dbReference type="ChEBI" id="CHEBI:30616"/>
    </ligand>
</feature>
<proteinExistence type="predicted"/>
<dbReference type="InterPro" id="IPR017441">
    <property type="entry name" value="Protein_kinase_ATP_BS"/>
</dbReference>
<dbReference type="WBParaSite" id="nRc.2.0.1.t08561-RA">
    <property type="protein sequence ID" value="nRc.2.0.1.t08561-RA"/>
    <property type="gene ID" value="nRc.2.0.1.g08561"/>
</dbReference>
<dbReference type="InterPro" id="IPR011009">
    <property type="entry name" value="Kinase-like_dom_sf"/>
</dbReference>
<dbReference type="Gene3D" id="3.30.200.20">
    <property type="entry name" value="Phosphorylase Kinase, domain 1"/>
    <property type="match status" value="1"/>
</dbReference>
<dbReference type="PROSITE" id="PS50011">
    <property type="entry name" value="PROTEIN_KINASE_DOM"/>
    <property type="match status" value="1"/>
</dbReference>
<feature type="domain" description="Protein kinase" evidence="2">
    <location>
        <begin position="40"/>
        <end position="101"/>
    </location>
</feature>
<keyword evidence="3" id="KW-1185">Reference proteome</keyword>